<keyword evidence="3" id="KW-1185">Reference proteome</keyword>
<comment type="caution">
    <text evidence="2">The sequence shown here is derived from an EMBL/GenBank/DDBJ whole genome shotgun (WGS) entry which is preliminary data.</text>
</comment>
<dbReference type="AlphaFoldDB" id="A0A852QV72"/>
<organism evidence="2 3">
    <name type="scientific">Leucobacter aridicollis</name>
    <dbReference type="NCBI Taxonomy" id="283878"/>
    <lineage>
        <taxon>Bacteria</taxon>
        <taxon>Bacillati</taxon>
        <taxon>Actinomycetota</taxon>
        <taxon>Actinomycetes</taxon>
        <taxon>Micrococcales</taxon>
        <taxon>Microbacteriaceae</taxon>
        <taxon>Leucobacter</taxon>
    </lineage>
</organism>
<protein>
    <recommendedName>
        <fullName evidence="1">Polysaccharide pyruvyl transferase domain-containing protein</fullName>
    </recommendedName>
</protein>
<dbReference type="EMBL" id="JACCBD010000001">
    <property type="protein sequence ID" value="NYD25211.1"/>
    <property type="molecule type" value="Genomic_DNA"/>
</dbReference>
<reference evidence="2 3" key="1">
    <citation type="submission" date="2020-07" db="EMBL/GenBank/DDBJ databases">
        <title>Sequencing the genomes of 1000 actinobacteria strains.</title>
        <authorList>
            <person name="Klenk H.-P."/>
        </authorList>
    </citation>
    <scope>NUCLEOTIDE SEQUENCE [LARGE SCALE GENOMIC DNA]</scope>
    <source>
        <strain evidence="2 3">DSM 17380</strain>
    </source>
</reference>
<sequence length="359" mass="38518">MSIRSRELVYLGWQGEGNFGDELIYDYWRAALGRKLDVKAPLILRKYLMRRAPRFLADRAKLLGRDRAILLGGGTTIGFAAWANHTRLAQRMFGAHHVFSAGAGIAAADDSFTLRTQPQDWNAWRANSGLRTLGIRGPLSQREFAREIGWAPVVGDPALAYPDVVRLSPITRPVIGLSLGSEGSSRFSVAAVAAAVRSAADILGYGIVLFQMTDADAPVNAELAVHLGPVEVVEFDGDVVQMMNRIAGCAAFVSERLHGTIAAVAAGVPATPLPYASKCDDFWLSVADERPRLTATSSSEEMTAEILRSMEPAVRSGIAARTAAYRAAHATLAQELREWLAGGTSEPGASSAATQGERE</sequence>
<dbReference type="RefSeq" id="WP_185985754.1">
    <property type="nucleotide sequence ID" value="NZ_BAAALZ010000004.1"/>
</dbReference>
<dbReference type="Pfam" id="PF04230">
    <property type="entry name" value="PS_pyruv_trans"/>
    <property type="match status" value="1"/>
</dbReference>
<evidence type="ECO:0000259" key="1">
    <source>
        <dbReference type="Pfam" id="PF04230"/>
    </source>
</evidence>
<proteinExistence type="predicted"/>
<accession>A0A852QV72</accession>
<evidence type="ECO:0000313" key="2">
    <source>
        <dbReference type="EMBL" id="NYD25211.1"/>
    </source>
</evidence>
<dbReference type="PANTHER" id="PTHR36836:SF1">
    <property type="entry name" value="COLANIC ACID BIOSYNTHESIS PROTEIN WCAK"/>
    <property type="match status" value="1"/>
</dbReference>
<gene>
    <name evidence="2" type="ORF">BJ960_000014</name>
</gene>
<evidence type="ECO:0000313" key="3">
    <source>
        <dbReference type="Proteomes" id="UP000586095"/>
    </source>
</evidence>
<name>A0A852QV72_9MICO</name>
<dbReference type="PANTHER" id="PTHR36836">
    <property type="entry name" value="COLANIC ACID BIOSYNTHESIS PROTEIN WCAK"/>
    <property type="match status" value="1"/>
</dbReference>
<dbReference type="InterPro" id="IPR007345">
    <property type="entry name" value="Polysacch_pyruvyl_Trfase"/>
</dbReference>
<dbReference type="Proteomes" id="UP000586095">
    <property type="component" value="Unassembled WGS sequence"/>
</dbReference>
<feature type="domain" description="Polysaccharide pyruvyl transferase" evidence="1">
    <location>
        <begin position="18"/>
        <end position="276"/>
    </location>
</feature>